<dbReference type="Gene3D" id="2.60.40.420">
    <property type="entry name" value="Cupredoxins - blue copper proteins"/>
    <property type="match status" value="1"/>
</dbReference>
<organism evidence="6 7">
    <name type="scientific">Neobacillus bataviensis</name>
    <dbReference type="NCBI Taxonomy" id="220685"/>
    <lineage>
        <taxon>Bacteria</taxon>
        <taxon>Bacillati</taxon>
        <taxon>Bacillota</taxon>
        <taxon>Bacilli</taxon>
        <taxon>Bacillales</taxon>
        <taxon>Bacillaceae</taxon>
        <taxon>Neobacillus</taxon>
    </lineage>
</organism>
<protein>
    <submittedName>
        <fullName evidence="6">Multicopper oxidase</fullName>
    </submittedName>
</protein>
<dbReference type="InterPro" id="IPR045087">
    <property type="entry name" value="Cu-oxidase_fam"/>
</dbReference>
<dbReference type="InterPro" id="IPR008972">
    <property type="entry name" value="Cupredoxin"/>
</dbReference>
<keyword evidence="3" id="KW-0186">Copper</keyword>
<sequence length="440" mass="49314">MKKRSIIIFICIFCCFAALVFFVLGAKLKAASAQPNKVETKVFHLYAADMEQEVAQGTTLYSWGFGLWDPKKNAPASPPSVPGPEIRVKEGDHVKVVFHNQQKEVHTIHFHGVDNSFAGDGTPDMSQHPTMKGESFTYEFDAERAGTYYYHCHVEPDRHPEMGLYGAFIVEPTQAKYKTDGEFTLLLSERDPLLSLAEGTEAHQYVGTAAEHLHLAGDYDTTERKAKYYMINGKVYPEIPPLHVKEGGTYLIRLINAGSEVHTFHTHGHHFKVVASDGRDISNPMSKDSITIGPGEKYDLLLKADNPGIWPIHCHMGPHDTHGMHMMMVYDKYHDKMNHGSTSPVSDIKHHLALLKQYQFEKNYDSMKPEIKEIIQGIQGFYSIASSDHFEEWTALDNAAATVNKLLNSTLNQAALQDSINDLEQKINTMEIGLQSGNPS</sequence>
<dbReference type="InterPro" id="IPR011707">
    <property type="entry name" value="Cu-oxidase-like_N"/>
</dbReference>
<dbReference type="PROSITE" id="PS00080">
    <property type="entry name" value="MULTICOPPER_OXIDASE2"/>
    <property type="match status" value="1"/>
</dbReference>
<evidence type="ECO:0000256" key="1">
    <source>
        <dbReference type="ARBA" id="ARBA00022723"/>
    </source>
</evidence>
<dbReference type="RefSeq" id="WP_144562237.1">
    <property type="nucleotide sequence ID" value="NZ_VIVN01000001.1"/>
</dbReference>
<dbReference type="PANTHER" id="PTHR11709">
    <property type="entry name" value="MULTI-COPPER OXIDASE"/>
    <property type="match status" value="1"/>
</dbReference>
<dbReference type="Pfam" id="PF07731">
    <property type="entry name" value="Cu-oxidase_2"/>
    <property type="match status" value="1"/>
</dbReference>
<proteinExistence type="predicted"/>
<evidence type="ECO:0000256" key="3">
    <source>
        <dbReference type="ARBA" id="ARBA00023008"/>
    </source>
</evidence>
<dbReference type="SUPFAM" id="SSF49503">
    <property type="entry name" value="Cupredoxins"/>
    <property type="match status" value="2"/>
</dbReference>
<feature type="domain" description="Plastocyanin-like" evidence="4">
    <location>
        <begin position="219"/>
        <end position="331"/>
    </location>
</feature>
<dbReference type="PANTHER" id="PTHR11709:SF394">
    <property type="entry name" value="FI03373P-RELATED"/>
    <property type="match status" value="1"/>
</dbReference>
<dbReference type="GO" id="GO:0016491">
    <property type="term" value="F:oxidoreductase activity"/>
    <property type="evidence" value="ECO:0007669"/>
    <property type="project" value="UniProtKB-KW"/>
</dbReference>
<evidence type="ECO:0000256" key="2">
    <source>
        <dbReference type="ARBA" id="ARBA00023002"/>
    </source>
</evidence>
<keyword evidence="1" id="KW-0479">Metal-binding</keyword>
<dbReference type="GO" id="GO:0005507">
    <property type="term" value="F:copper ion binding"/>
    <property type="evidence" value="ECO:0007669"/>
    <property type="project" value="InterPro"/>
</dbReference>
<evidence type="ECO:0000259" key="4">
    <source>
        <dbReference type="Pfam" id="PF07731"/>
    </source>
</evidence>
<dbReference type="InterPro" id="IPR002355">
    <property type="entry name" value="Cu_oxidase_Cu_BS"/>
</dbReference>
<reference evidence="6 7" key="1">
    <citation type="submission" date="2019-06" db="EMBL/GenBank/DDBJ databases">
        <title>Sorghum-associated microbial communities from plants grown in Nebraska, USA.</title>
        <authorList>
            <person name="Schachtman D."/>
        </authorList>
    </citation>
    <scope>NUCLEOTIDE SEQUENCE [LARGE SCALE GENOMIC DNA]</scope>
    <source>
        <strain evidence="6 7">2482</strain>
    </source>
</reference>
<dbReference type="InterPro" id="IPR011706">
    <property type="entry name" value="Cu-oxidase_C"/>
</dbReference>
<dbReference type="EMBL" id="VIVN01000001">
    <property type="protein sequence ID" value="TWE08567.1"/>
    <property type="molecule type" value="Genomic_DNA"/>
</dbReference>
<comment type="caution">
    <text evidence="6">The sequence shown here is derived from an EMBL/GenBank/DDBJ whole genome shotgun (WGS) entry which is preliminary data.</text>
</comment>
<evidence type="ECO:0000313" key="6">
    <source>
        <dbReference type="EMBL" id="TWE08567.1"/>
    </source>
</evidence>
<feature type="domain" description="Plastocyanin-like" evidence="5">
    <location>
        <begin position="80"/>
        <end position="174"/>
    </location>
</feature>
<name>A0A561DYX0_9BACI</name>
<dbReference type="Proteomes" id="UP000319671">
    <property type="component" value="Unassembled WGS sequence"/>
</dbReference>
<dbReference type="Pfam" id="PF07732">
    <property type="entry name" value="Cu-oxidase_3"/>
    <property type="match status" value="1"/>
</dbReference>
<dbReference type="AlphaFoldDB" id="A0A561DYX0"/>
<accession>A0A561DYX0</accession>
<keyword evidence="7" id="KW-1185">Reference proteome</keyword>
<keyword evidence="2" id="KW-0560">Oxidoreductase</keyword>
<evidence type="ECO:0000259" key="5">
    <source>
        <dbReference type="Pfam" id="PF07732"/>
    </source>
</evidence>
<evidence type="ECO:0000313" key="7">
    <source>
        <dbReference type="Proteomes" id="UP000319671"/>
    </source>
</evidence>
<gene>
    <name evidence="6" type="ORF">FB550_101593</name>
</gene>